<dbReference type="PANTHER" id="PTHR48111">
    <property type="entry name" value="REGULATOR OF RPOS"/>
    <property type="match status" value="1"/>
</dbReference>
<dbReference type="SMART" id="SM00850">
    <property type="entry name" value="LytTR"/>
    <property type="match status" value="1"/>
</dbReference>
<evidence type="ECO:0000313" key="7">
    <source>
        <dbReference type="Proteomes" id="UP001589896"/>
    </source>
</evidence>
<evidence type="ECO:0000256" key="2">
    <source>
        <dbReference type="ARBA" id="ARBA00023125"/>
    </source>
</evidence>
<sequence length="247" mass="27202">MNAAPLRVLVVDDEPMARARLRRMLGAEPGVHILGECSDGAAAADALGSLKPDVVFLDIEMPGLDGFAALDGAAACWRPHVVLVTAYACHAVAAFDRGAVDYLLKPYSRERLRVALDRARAERGRDQPMPDAGFAERIPVPVGHRMRMVVVQAIDCLVARSNYVELHLGPERLTLRETMSAMESRLDPKRFVRIHRSRIVRIDAVADIETLESGQYLFRLASGARLGSGPAYRDRVRQVFGLRGLHS</sequence>
<dbReference type="EMBL" id="JBHLTG010000001">
    <property type="protein sequence ID" value="MFC0676734.1"/>
    <property type="molecule type" value="Genomic_DNA"/>
</dbReference>
<evidence type="ECO:0000313" key="6">
    <source>
        <dbReference type="EMBL" id="MFC0676734.1"/>
    </source>
</evidence>
<dbReference type="Pfam" id="PF00072">
    <property type="entry name" value="Response_reg"/>
    <property type="match status" value="1"/>
</dbReference>
<evidence type="ECO:0000256" key="3">
    <source>
        <dbReference type="PROSITE-ProRule" id="PRU00169"/>
    </source>
</evidence>
<feature type="domain" description="Response regulatory" evidence="4">
    <location>
        <begin position="7"/>
        <end position="120"/>
    </location>
</feature>
<dbReference type="Pfam" id="PF04397">
    <property type="entry name" value="LytTR"/>
    <property type="match status" value="1"/>
</dbReference>
<dbReference type="SUPFAM" id="SSF52172">
    <property type="entry name" value="CheY-like"/>
    <property type="match status" value="1"/>
</dbReference>
<dbReference type="PROSITE" id="PS50110">
    <property type="entry name" value="RESPONSE_REGULATORY"/>
    <property type="match status" value="1"/>
</dbReference>
<keyword evidence="3" id="KW-0597">Phosphoprotein</keyword>
<keyword evidence="7" id="KW-1185">Reference proteome</keyword>
<dbReference type="SMART" id="SM00448">
    <property type="entry name" value="REC"/>
    <property type="match status" value="1"/>
</dbReference>
<dbReference type="InterPro" id="IPR001789">
    <property type="entry name" value="Sig_transdc_resp-reg_receiver"/>
</dbReference>
<keyword evidence="1" id="KW-0902">Two-component regulatory system</keyword>
<reference evidence="6 7" key="1">
    <citation type="submission" date="2024-09" db="EMBL/GenBank/DDBJ databases">
        <authorList>
            <person name="Sun Q."/>
            <person name="Mori K."/>
        </authorList>
    </citation>
    <scope>NUCLEOTIDE SEQUENCE [LARGE SCALE GENOMIC DNA]</scope>
    <source>
        <strain evidence="6 7">KCTC 23076</strain>
    </source>
</reference>
<dbReference type="PANTHER" id="PTHR48111:SF69">
    <property type="entry name" value="RESPONSE REGULATOR RECEIVER"/>
    <property type="match status" value="1"/>
</dbReference>
<dbReference type="InterPro" id="IPR007492">
    <property type="entry name" value="LytTR_DNA-bd_dom"/>
</dbReference>
<evidence type="ECO:0000259" key="4">
    <source>
        <dbReference type="PROSITE" id="PS50110"/>
    </source>
</evidence>
<organism evidence="6 7">
    <name type="scientific">Lysobacter korlensis</name>
    <dbReference type="NCBI Taxonomy" id="553636"/>
    <lineage>
        <taxon>Bacteria</taxon>
        <taxon>Pseudomonadati</taxon>
        <taxon>Pseudomonadota</taxon>
        <taxon>Gammaproteobacteria</taxon>
        <taxon>Lysobacterales</taxon>
        <taxon>Lysobacteraceae</taxon>
        <taxon>Lysobacter</taxon>
    </lineage>
</organism>
<feature type="modified residue" description="4-aspartylphosphate" evidence="3">
    <location>
        <position position="58"/>
    </location>
</feature>
<evidence type="ECO:0000256" key="1">
    <source>
        <dbReference type="ARBA" id="ARBA00023012"/>
    </source>
</evidence>
<gene>
    <name evidence="6" type="ORF">ACFFGH_02555</name>
</gene>
<dbReference type="Gene3D" id="2.40.50.1020">
    <property type="entry name" value="LytTr DNA-binding domain"/>
    <property type="match status" value="1"/>
</dbReference>
<accession>A0ABV6RJI2</accession>
<dbReference type="Proteomes" id="UP001589896">
    <property type="component" value="Unassembled WGS sequence"/>
</dbReference>
<comment type="caution">
    <text evidence="6">The sequence shown here is derived from an EMBL/GenBank/DDBJ whole genome shotgun (WGS) entry which is preliminary data.</text>
</comment>
<feature type="domain" description="HTH LytTR-type" evidence="5">
    <location>
        <begin position="138"/>
        <end position="242"/>
    </location>
</feature>
<proteinExistence type="predicted"/>
<dbReference type="Gene3D" id="3.40.50.2300">
    <property type="match status" value="1"/>
</dbReference>
<dbReference type="InterPro" id="IPR011006">
    <property type="entry name" value="CheY-like_superfamily"/>
</dbReference>
<protein>
    <submittedName>
        <fullName evidence="6">LytR/AlgR family response regulator transcription factor</fullName>
    </submittedName>
</protein>
<keyword evidence="2" id="KW-0238">DNA-binding</keyword>
<dbReference type="PROSITE" id="PS50930">
    <property type="entry name" value="HTH_LYTTR"/>
    <property type="match status" value="1"/>
</dbReference>
<name>A0ABV6RJI2_9GAMM</name>
<dbReference type="InterPro" id="IPR039420">
    <property type="entry name" value="WalR-like"/>
</dbReference>
<dbReference type="RefSeq" id="WP_386664532.1">
    <property type="nucleotide sequence ID" value="NZ_JBHLTG010000001.1"/>
</dbReference>
<evidence type="ECO:0000259" key="5">
    <source>
        <dbReference type="PROSITE" id="PS50930"/>
    </source>
</evidence>